<proteinExistence type="predicted"/>
<dbReference type="AlphaFoldDB" id="A0A163M5D5"/>
<dbReference type="SUPFAM" id="SSF48695">
    <property type="entry name" value="Multiheme cytochromes"/>
    <property type="match status" value="1"/>
</dbReference>
<keyword evidence="2" id="KW-1185">Reference proteome</keyword>
<gene>
    <name evidence="1" type="ORF">ST47_g465</name>
</gene>
<dbReference type="EMBL" id="JYNV01000019">
    <property type="protein sequence ID" value="KZM28415.1"/>
    <property type="molecule type" value="Genomic_DNA"/>
</dbReference>
<dbReference type="Proteomes" id="UP000076837">
    <property type="component" value="Unassembled WGS sequence"/>
</dbReference>
<evidence type="ECO:0000313" key="1">
    <source>
        <dbReference type="EMBL" id="KZM28415.1"/>
    </source>
</evidence>
<protein>
    <recommendedName>
        <fullName evidence="3">F-box domain-containing protein</fullName>
    </recommendedName>
</protein>
<name>A0A163M5D5_DIDRA</name>
<comment type="caution">
    <text evidence="1">The sequence shown here is derived from an EMBL/GenBank/DDBJ whole genome shotgun (WGS) entry which is preliminary data.</text>
</comment>
<evidence type="ECO:0008006" key="3">
    <source>
        <dbReference type="Google" id="ProtNLM"/>
    </source>
</evidence>
<accession>A0A163M5D5</accession>
<organism evidence="1 2">
    <name type="scientific">Didymella rabiei</name>
    <name type="common">Chickpea ascochyta blight fungus</name>
    <name type="synonym">Mycosphaerella rabiei</name>
    <dbReference type="NCBI Taxonomy" id="5454"/>
    <lineage>
        <taxon>Eukaryota</taxon>
        <taxon>Fungi</taxon>
        <taxon>Dikarya</taxon>
        <taxon>Ascomycota</taxon>
        <taxon>Pezizomycotina</taxon>
        <taxon>Dothideomycetes</taxon>
        <taxon>Pleosporomycetidae</taxon>
        <taxon>Pleosporales</taxon>
        <taxon>Pleosporineae</taxon>
        <taxon>Didymellaceae</taxon>
        <taxon>Ascochyta</taxon>
    </lineage>
</organism>
<dbReference type="STRING" id="5454.A0A163M5D5"/>
<reference evidence="1 2" key="1">
    <citation type="journal article" date="2016" name="Sci. Rep.">
        <title>Draft genome sequencing and secretome analysis of fungal phytopathogen Ascochyta rabiei provides insight into the necrotrophic effector repertoire.</title>
        <authorList>
            <person name="Verma S."/>
            <person name="Gazara R.K."/>
            <person name="Nizam S."/>
            <person name="Parween S."/>
            <person name="Chattopadhyay D."/>
            <person name="Verma P.K."/>
        </authorList>
    </citation>
    <scope>NUCLEOTIDE SEQUENCE [LARGE SCALE GENOMIC DNA]</scope>
    <source>
        <strain evidence="1 2">ArDII</strain>
    </source>
</reference>
<sequence>MGPSTSSHHLPTSLVDLLSNSLILHQTAPYLPVSSLFALASTSKALYNVICQSPEAFRYLDLSPIKSALLPFDGPLDGGGITWRAERMDESLSEDDFYSGPLRGIVYRLEKQRVLRNVHTLVLDGLSVTAEFVKELLTQDRYNVRLLSIREVKHLNERKLQQYLRYAVRPSRPEGTPRVKGIYLFGPRDRHYETDAPRAPSPSASRGVMSSQGAQIGAEWNQKSSHALNTALARTEDRWYQSSGKMIVKRPSPEWAEVVQACEGLISFDAVLCRGPRHDPSKAHVREGAASGMPHPASFLRPTIATVALGPDGCETCHSASEGPAIFGNSPASAFPLLSPMPLHGSTLRAAKLPHTIDGSGPPPLYMRCEDCLKGRWCERCHKWWDEDCYAGSTVAQRTELQQTELTESLQINGTTSMIPKQTIKLDPDSVPLTELGTCFWIMTPWIWLCRAKIIGVRRDCFGCGHTCISCKELFIRKCKKCQNEYCLEDNAASSDTMCDWCNFTSRRTVEMY</sequence>
<evidence type="ECO:0000313" key="2">
    <source>
        <dbReference type="Proteomes" id="UP000076837"/>
    </source>
</evidence>
<dbReference type="InterPro" id="IPR036280">
    <property type="entry name" value="Multihaem_cyt_sf"/>
</dbReference>